<keyword evidence="3" id="KW-1185">Reference proteome</keyword>
<protein>
    <submittedName>
        <fullName evidence="2">Putative HTH/XRE family regulatory protein</fullName>
    </submittedName>
</protein>
<dbReference type="Pfam" id="PF01381">
    <property type="entry name" value="HTH_3"/>
    <property type="match status" value="1"/>
</dbReference>
<evidence type="ECO:0000313" key="2">
    <source>
        <dbReference type="EMBL" id="AOO65100.1"/>
    </source>
</evidence>
<organism evidence="2 3">
    <name type="scientific">Sulfurospirillum halorespirans DSM 13726</name>
    <dbReference type="NCBI Taxonomy" id="1193502"/>
    <lineage>
        <taxon>Bacteria</taxon>
        <taxon>Pseudomonadati</taxon>
        <taxon>Campylobacterota</taxon>
        <taxon>Epsilonproteobacteria</taxon>
        <taxon>Campylobacterales</taxon>
        <taxon>Sulfurospirillaceae</taxon>
        <taxon>Sulfurospirillum</taxon>
    </lineage>
</organism>
<evidence type="ECO:0000259" key="1">
    <source>
        <dbReference type="PROSITE" id="PS50943"/>
    </source>
</evidence>
<reference evidence="3" key="1">
    <citation type="submission" date="2016-08" db="EMBL/GenBank/DDBJ databases">
        <title>Complete genome sequence of the organohalide-respiring Epsilonproteobacterium Sulfurospirillum halorespirans.</title>
        <authorList>
            <person name="Goris T."/>
            <person name="Zimmermann J."/>
            <person name="Schenz B."/>
            <person name="Lemos M."/>
            <person name="Hackermueller J."/>
            <person name="Diekert G."/>
        </authorList>
    </citation>
    <scope>NUCLEOTIDE SEQUENCE [LARGE SCALE GENOMIC DNA]</scope>
    <source>
        <strain>DSM 13726</strain>
        <strain evidence="3">PCE-M2</strain>
    </source>
</reference>
<gene>
    <name evidence="2" type="ORF">SHALO_1322</name>
</gene>
<dbReference type="SUPFAM" id="SSF47413">
    <property type="entry name" value="lambda repressor-like DNA-binding domains"/>
    <property type="match status" value="1"/>
</dbReference>
<dbReference type="STRING" id="1193502.SHALO_1322"/>
<dbReference type="AlphaFoldDB" id="A0A1D7TJK4"/>
<name>A0A1D7TJK4_9BACT</name>
<dbReference type="EMBL" id="CP017111">
    <property type="protein sequence ID" value="AOO65100.1"/>
    <property type="molecule type" value="Genomic_DNA"/>
</dbReference>
<dbReference type="CDD" id="cd00093">
    <property type="entry name" value="HTH_XRE"/>
    <property type="match status" value="1"/>
</dbReference>
<accession>A0A1D7TJK4</accession>
<proteinExistence type="predicted"/>
<evidence type="ECO:0000313" key="3">
    <source>
        <dbReference type="Proteomes" id="UP000094609"/>
    </source>
</evidence>
<dbReference type="GO" id="GO:0003677">
    <property type="term" value="F:DNA binding"/>
    <property type="evidence" value="ECO:0007669"/>
    <property type="project" value="InterPro"/>
</dbReference>
<dbReference type="Proteomes" id="UP000094609">
    <property type="component" value="Chromosome"/>
</dbReference>
<dbReference type="SMART" id="SM00530">
    <property type="entry name" value="HTH_XRE"/>
    <property type="match status" value="1"/>
</dbReference>
<feature type="domain" description="HTH cro/C1-type" evidence="1">
    <location>
        <begin position="26"/>
        <end position="80"/>
    </location>
</feature>
<sequence length="90" mass="10444">MLLYKEFSNTEIEAFYRRIAYNVQCIRKLKKITQLDLALTIGHKSVSTIAKIEAGLENKHYNIEHLYKIAAVLEVDICEFFKPCILPNRG</sequence>
<dbReference type="PATRIC" id="fig|1193502.14.peg.1342"/>
<dbReference type="PROSITE" id="PS50943">
    <property type="entry name" value="HTH_CROC1"/>
    <property type="match status" value="1"/>
</dbReference>
<dbReference type="Gene3D" id="1.10.260.40">
    <property type="entry name" value="lambda repressor-like DNA-binding domains"/>
    <property type="match status" value="1"/>
</dbReference>
<dbReference type="InterPro" id="IPR010982">
    <property type="entry name" value="Lambda_DNA-bd_dom_sf"/>
</dbReference>
<dbReference type="InterPro" id="IPR001387">
    <property type="entry name" value="Cro/C1-type_HTH"/>
</dbReference>
<dbReference type="RefSeq" id="WP_069477910.1">
    <property type="nucleotide sequence ID" value="NZ_CP017111.1"/>
</dbReference>
<dbReference type="KEGG" id="shal:SHALO_1322"/>